<evidence type="ECO:0000313" key="7">
    <source>
        <dbReference type="Proteomes" id="UP001499987"/>
    </source>
</evidence>
<evidence type="ECO:0000313" key="6">
    <source>
        <dbReference type="EMBL" id="GAA1092611.1"/>
    </source>
</evidence>
<dbReference type="InterPro" id="IPR001296">
    <property type="entry name" value="Glyco_trans_1"/>
</dbReference>
<accession>A0ABP4E7D3</accession>
<dbReference type="InterPro" id="IPR028098">
    <property type="entry name" value="Glyco_trans_4-like_N"/>
</dbReference>
<evidence type="ECO:0000256" key="2">
    <source>
        <dbReference type="ARBA" id="ARBA00022676"/>
    </source>
</evidence>
<dbReference type="CDD" id="cd03801">
    <property type="entry name" value="GT4_PimA-like"/>
    <property type="match status" value="1"/>
</dbReference>
<evidence type="ECO:0000259" key="4">
    <source>
        <dbReference type="Pfam" id="PF00534"/>
    </source>
</evidence>
<keyword evidence="7" id="KW-1185">Reference proteome</keyword>
<keyword evidence="3" id="KW-0808">Transferase</keyword>
<feature type="domain" description="Glycosyl transferase family 1" evidence="4">
    <location>
        <begin position="241"/>
        <end position="402"/>
    </location>
</feature>
<name>A0ABP4E7D3_9ACTN</name>
<feature type="domain" description="Glycosyltransferase subfamily 4-like N-terminal" evidence="5">
    <location>
        <begin position="63"/>
        <end position="224"/>
    </location>
</feature>
<evidence type="ECO:0000256" key="3">
    <source>
        <dbReference type="ARBA" id="ARBA00022679"/>
    </source>
</evidence>
<dbReference type="Pfam" id="PF13579">
    <property type="entry name" value="Glyco_trans_4_4"/>
    <property type="match status" value="1"/>
</dbReference>
<evidence type="ECO:0000256" key="1">
    <source>
        <dbReference type="ARBA" id="ARBA00021292"/>
    </source>
</evidence>
<protein>
    <recommendedName>
        <fullName evidence="1">D-inositol 3-phosphate glycosyltransferase</fullName>
    </recommendedName>
</protein>
<dbReference type="Pfam" id="PF00534">
    <property type="entry name" value="Glycos_transf_1"/>
    <property type="match status" value="1"/>
</dbReference>
<dbReference type="PANTHER" id="PTHR12526:SF510">
    <property type="entry name" value="D-INOSITOL 3-PHOSPHATE GLYCOSYLTRANSFERASE"/>
    <property type="match status" value="1"/>
</dbReference>
<comment type="caution">
    <text evidence="6">The sequence shown here is derived from an EMBL/GenBank/DDBJ whole genome shotgun (WGS) entry which is preliminary data.</text>
</comment>
<gene>
    <name evidence="6" type="ORF">GCM10009663_40410</name>
</gene>
<dbReference type="Proteomes" id="UP001499987">
    <property type="component" value="Unassembled WGS sequence"/>
</dbReference>
<organism evidence="6 7">
    <name type="scientific">Kitasatospora arboriphila</name>
    <dbReference type="NCBI Taxonomy" id="258052"/>
    <lineage>
        <taxon>Bacteria</taxon>
        <taxon>Bacillati</taxon>
        <taxon>Actinomycetota</taxon>
        <taxon>Actinomycetes</taxon>
        <taxon>Kitasatosporales</taxon>
        <taxon>Streptomycetaceae</taxon>
        <taxon>Kitasatospora</taxon>
    </lineage>
</organism>
<dbReference type="PANTHER" id="PTHR12526">
    <property type="entry name" value="GLYCOSYLTRANSFERASE"/>
    <property type="match status" value="1"/>
</dbReference>
<keyword evidence="2" id="KW-0328">Glycosyltransferase</keyword>
<dbReference type="EMBL" id="BAAALD010000038">
    <property type="protein sequence ID" value="GAA1092611.1"/>
    <property type="molecule type" value="Genomic_DNA"/>
</dbReference>
<dbReference type="Gene3D" id="3.40.50.2000">
    <property type="entry name" value="Glycogen Phosphorylase B"/>
    <property type="match status" value="2"/>
</dbReference>
<sequence>MLPAPARGVRCGVVAVFLAEAGRGWDAERLSGAGRTGDLPRRCSRGVAAVHVLYVIDSLHRIGGAEQGLAAMAPHLVRSGVRLDVAYLKESPGGFQPELVAAGARVFGVHGSGRAGRAAALRRLVREHRPDLVHTTLYEADVLGRAAALAAGTPVVSSLVNSSYGPEHLHARGLSPWKVRAAQAADAATAQGTRRFHALTRHVASSMARRLRVSPDRIDVVPRGRDPELLGSVTPERRAAVRAALGLAQDTPVVLAAARQQYQKGLDVLVEAFAGVRRQVPEAVLLLAGSPGAETARLEALAGRAGQVRFLGPRGDVYDLMAASDAFAVPSRWEGLGSAAMEAMGVGVPLVCADVPALRETVGSEDYALLVPPERPAELAAALVSALDDRAAARVRVKAARARFLTSFTLAQVCGQMVGFYERSLRRVPAGR</sequence>
<evidence type="ECO:0000259" key="5">
    <source>
        <dbReference type="Pfam" id="PF13579"/>
    </source>
</evidence>
<reference evidence="7" key="1">
    <citation type="journal article" date="2019" name="Int. J. Syst. Evol. Microbiol.">
        <title>The Global Catalogue of Microorganisms (GCM) 10K type strain sequencing project: providing services to taxonomists for standard genome sequencing and annotation.</title>
        <authorList>
            <consortium name="The Broad Institute Genomics Platform"/>
            <consortium name="The Broad Institute Genome Sequencing Center for Infectious Disease"/>
            <person name="Wu L."/>
            <person name="Ma J."/>
        </authorList>
    </citation>
    <scope>NUCLEOTIDE SEQUENCE [LARGE SCALE GENOMIC DNA]</scope>
    <source>
        <strain evidence="7">JCM 13002</strain>
    </source>
</reference>
<dbReference type="SUPFAM" id="SSF53756">
    <property type="entry name" value="UDP-Glycosyltransferase/glycogen phosphorylase"/>
    <property type="match status" value="1"/>
</dbReference>
<proteinExistence type="predicted"/>